<sequence>MVPPPSPGAAPAAARVPWAAAPQQWSVVLPVKGGPAAKSRLGGDAARRRGLALAMALDCLEAVLAAPGVRRALVVTQDPEVTGLAAAAGARVLLPGPAGSRPPLDAAVADGARGCEECGGHDGVAVLLADVPALRPGELASALSAVGSALADGARSALVPDAGGTGTALLAARRARDLRTAYGEGSAARHEALGARRLELDLPGLRRDVDTPADLVTAQALGLGRRTRAVLDGPADALAAVG</sequence>
<gene>
    <name evidence="7" type="primary">cofC</name>
    <name evidence="5" type="synonym">fbiD</name>
    <name evidence="7" type="ORF">WDZ17_08825</name>
</gene>
<dbReference type="PANTHER" id="PTHR40392">
    <property type="entry name" value="2-PHOSPHO-L-LACTATE GUANYLYLTRANSFERASE"/>
    <property type="match status" value="1"/>
</dbReference>
<evidence type="ECO:0000256" key="4">
    <source>
        <dbReference type="ARBA" id="ARBA00023134"/>
    </source>
</evidence>
<evidence type="ECO:0000256" key="2">
    <source>
        <dbReference type="ARBA" id="ARBA00022695"/>
    </source>
</evidence>
<feature type="binding site" evidence="5">
    <location>
        <position position="167"/>
    </location>
    <ligand>
        <name>phosphoenolpyruvate</name>
        <dbReference type="ChEBI" id="CHEBI:58702"/>
    </ligand>
</feature>
<keyword evidence="8" id="KW-1185">Reference proteome</keyword>
<evidence type="ECO:0000256" key="3">
    <source>
        <dbReference type="ARBA" id="ARBA00022741"/>
    </source>
</evidence>
<dbReference type="Pfam" id="PF12804">
    <property type="entry name" value="NTP_transf_3"/>
    <property type="match status" value="1"/>
</dbReference>
<feature type="domain" description="MobA-like NTP transferase" evidence="6">
    <location>
        <begin position="55"/>
        <end position="186"/>
    </location>
</feature>
<comment type="catalytic activity">
    <reaction evidence="5">
        <text>phosphoenolpyruvate + GTP + H(+) = enolpyruvoyl-2-diphospho-5'-guanosine + diphosphate</text>
        <dbReference type="Rhea" id="RHEA:30519"/>
        <dbReference type="ChEBI" id="CHEBI:15378"/>
        <dbReference type="ChEBI" id="CHEBI:33019"/>
        <dbReference type="ChEBI" id="CHEBI:37565"/>
        <dbReference type="ChEBI" id="CHEBI:58702"/>
        <dbReference type="ChEBI" id="CHEBI:143701"/>
        <dbReference type="EC" id="2.7.7.105"/>
    </reaction>
</comment>
<comment type="function">
    <text evidence="5">Guanylyltransferase that catalyzes the activation of phosphoenolpyruvate (PEP) as enolpyruvoyl-2-diphospho-5'-guanosine, via the condensation of PEP with GTP. It is involved in the biosynthesis of coenzyme F420, a hydride carrier cofactor.</text>
</comment>
<evidence type="ECO:0000313" key="7">
    <source>
        <dbReference type="EMBL" id="MEJ5945397.1"/>
    </source>
</evidence>
<dbReference type="Gene3D" id="3.90.550.10">
    <property type="entry name" value="Spore Coat Polysaccharide Biosynthesis Protein SpsA, Chain A"/>
    <property type="match status" value="1"/>
</dbReference>
<dbReference type="InterPro" id="IPR002835">
    <property type="entry name" value="CofC"/>
</dbReference>
<dbReference type="InterPro" id="IPR029044">
    <property type="entry name" value="Nucleotide-diphossugar_trans"/>
</dbReference>
<keyword evidence="3 5" id="KW-0547">Nucleotide-binding</keyword>
<dbReference type="PANTHER" id="PTHR40392:SF1">
    <property type="entry name" value="2-PHOSPHO-L-LACTATE GUANYLYLTRANSFERASE"/>
    <property type="match status" value="1"/>
</dbReference>
<evidence type="ECO:0000313" key="8">
    <source>
        <dbReference type="Proteomes" id="UP001387100"/>
    </source>
</evidence>
<keyword evidence="2 5" id="KW-0548">Nucleotidyltransferase</keyword>
<dbReference type="GO" id="GO:0043814">
    <property type="term" value="F:phospholactate guanylyltransferase activity"/>
    <property type="evidence" value="ECO:0007669"/>
    <property type="project" value="UniProtKB-EC"/>
</dbReference>
<keyword evidence="4 5" id="KW-0342">GTP-binding</keyword>
<comment type="similarity">
    <text evidence="5">Belongs to the CofC family.</text>
</comment>
<organism evidence="7 8">
    <name type="scientific">Pseudokineococcus basanitobsidens</name>
    <dbReference type="NCBI Taxonomy" id="1926649"/>
    <lineage>
        <taxon>Bacteria</taxon>
        <taxon>Bacillati</taxon>
        <taxon>Actinomycetota</taxon>
        <taxon>Actinomycetes</taxon>
        <taxon>Kineosporiales</taxon>
        <taxon>Kineosporiaceae</taxon>
        <taxon>Pseudokineococcus</taxon>
    </lineage>
</organism>
<feature type="binding site" evidence="5">
    <location>
        <position position="186"/>
    </location>
    <ligand>
        <name>phosphoenolpyruvate</name>
        <dbReference type="ChEBI" id="CHEBI:58702"/>
    </ligand>
</feature>
<evidence type="ECO:0000256" key="1">
    <source>
        <dbReference type="ARBA" id="ARBA00022679"/>
    </source>
</evidence>
<proteinExistence type="inferred from homology"/>
<accession>A0ABU8RJX4</accession>
<dbReference type="HAMAP" id="MF_02114">
    <property type="entry name" value="CofC"/>
    <property type="match status" value="1"/>
</dbReference>
<feature type="binding site" evidence="5">
    <location>
        <position position="183"/>
    </location>
    <ligand>
        <name>phosphoenolpyruvate</name>
        <dbReference type="ChEBI" id="CHEBI:58702"/>
    </ligand>
</feature>
<comment type="caution">
    <text evidence="7">The sequence shown here is derived from an EMBL/GenBank/DDBJ whole genome shotgun (WGS) entry which is preliminary data.</text>
</comment>
<dbReference type="SUPFAM" id="SSF53448">
    <property type="entry name" value="Nucleotide-diphospho-sugar transferases"/>
    <property type="match status" value="1"/>
</dbReference>
<comment type="pathway">
    <text evidence="5">Cofactor biosynthesis; coenzyme F420 biosynthesis.</text>
</comment>
<dbReference type="RefSeq" id="WP_339574781.1">
    <property type="nucleotide sequence ID" value="NZ_JBBIAA010000007.1"/>
</dbReference>
<name>A0ABU8RJX4_9ACTN</name>
<dbReference type="EMBL" id="JBBIAA010000007">
    <property type="protein sequence ID" value="MEJ5945397.1"/>
    <property type="molecule type" value="Genomic_DNA"/>
</dbReference>
<reference evidence="7 8" key="1">
    <citation type="journal article" date="2017" name="Int. J. Syst. Evol. Microbiol.">
        <title>Pseudokineococcus basanitobsidens sp. nov., isolated from volcanic rock.</title>
        <authorList>
            <person name="Lee D.W."/>
            <person name="Park M.Y."/>
            <person name="Kim J.J."/>
            <person name="Kim B.S."/>
        </authorList>
    </citation>
    <scope>NUCLEOTIDE SEQUENCE [LARGE SCALE GENOMIC DNA]</scope>
    <source>
        <strain evidence="7 8">DSM 103726</strain>
    </source>
</reference>
<dbReference type="EC" id="2.7.7.105" evidence="5"/>
<evidence type="ECO:0000259" key="6">
    <source>
        <dbReference type="Pfam" id="PF12804"/>
    </source>
</evidence>
<protein>
    <recommendedName>
        <fullName evidence="5">Phosphoenolpyruvate guanylyltransferase</fullName>
        <shortName evidence="5">PEP guanylyltransferase</shortName>
        <ecNumber evidence="5">2.7.7.105</ecNumber>
    </recommendedName>
</protein>
<dbReference type="InterPro" id="IPR025877">
    <property type="entry name" value="MobA-like_NTP_Trfase"/>
</dbReference>
<dbReference type="NCBIfam" id="TIGR03552">
    <property type="entry name" value="F420_cofC"/>
    <property type="match status" value="1"/>
</dbReference>
<dbReference type="Proteomes" id="UP001387100">
    <property type="component" value="Unassembled WGS sequence"/>
</dbReference>
<evidence type="ECO:0000256" key="5">
    <source>
        <dbReference type="HAMAP-Rule" id="MF_02114"/>
    </source>
</evidence>
<keyword evidence="1 5" id="KW-0808">Transferase</keyword>